<dbReference type="AlphaFoldDB" id="A0A0D2MXD1"/>
<feature type="region of interest" description="Disordered" evidence="1">
    <location>
        <begin position="1"/>
        <end position="27"/>
    </location>
</feature>
<sequence length="318" mass="36080">MSLQVMSSSAFDYHDSQGPRDAAGDQPAPVFVDAESRNDCEEVPGSSSSVNAGPRRVPAFYMEPVVFQVENRLFKVPKNGFQVPGTIFEAMFALPSNETDDSIEGSSDENPIHLHGIEEKKFKAFLTVLYPSKALIDDENRYFILLGALDLATFWEFTQLRKDIISDLSPMIEKRSDLEVMYLGKKYRVASWLRMAYTKLVQICAKLPIETLISSQFPLDWETIAKLYQIRDTICREAMDNATCEQCHQTFGPSYGQRHEPRRFSCECRVVRFINTHFNGELEAMRDDPLSDFFTPPMEIPYGGPRAASAGSKKKKKK</sequence>
<reference evidence="4" key="1">
    <citation type="submission" date="2014-04" db="EMBL/GenBank/DDBJ databases">
        <title>Evolutionary Origins and Diversification of the Mycorrhizal Mutualists.</title>
        <authorList>
            <consortium name="DOE Joint Genome Institute"/>
            <consortium name="Mycorrhizal Genomics Consortium"/>
            <person name="Kohler A."/>
            <person name="Kuo A."/>
            <person name="Nagy L.G."/>
            <person name="Floudas D."/>
            <person name="Copeland A."/>
            <person name="Barry K.W."/>
            <person name="Cichocki N."/>
            <person name="Veneault-Fourrey C."/>
            <person name="LaButti K."/>
            <person name="Lindquist E.A."/>
            <person name="Lipzen A."/>
            <person name="Lundell T."/>
            <person name="Morin E."/>
            <person name="Murat C."/>
            <person name="Riley R."/>
            <person name="Ohm R."/>
            <person name="Sun H."/>
            <person name="Tunlid A."/>
            <person name="Henrissat B."/>
            <person name="Grigoriev I.V."/>
            <person name="Hibbett D.S."/>
            <person name="Martin F."/>
        </authorList>
    </citation>
    <scope>NUCLEOTIDE SEQUENCE [LARGE SCALE GENOMIC DNA]</scope>
    <source>
        <strain evidence="4">FD-334 SS-4</strain>
    </source>
</reference>
<dbReference type="EMBL" id="KN817520">
    <property type="protein sequence ID" value="KJA28688.1"/>
    <property type="molecule type" value="Genomic_DNA"/>
</dbReference>
<dbReference type="Proteomes" id="UP000054270">
    <property type="component" value="Unassembled WGS sequence"/>
</dbReference>
<feature type="compositionally biased region" description="Polar residues" evidence="1">
    <location>
        <begin position="1"/>
        <end position="10"/>
    </location>
</feature>
<name>A0A0D2MXD1_HYPSF</name>
<evidence type="ECO:0000313" key="3">
    <source>
        <dbReference type="EMBL" id="KJA28688.1"/>
    </source>
</evidence>
<dbReference type="OMA" id="RFINTHF"/>
<proteinExistence type="predicted"/>
<dbReference type="InterPro" id="IPR000210">
    <property type="entry name" value="BTB/POZ_dom"/>
</dbReference>
<protein>
    <recommendedName>
        <fullName evidence="2">BTB domain-containing protein</fullName>
    </recommendedName>
</protein>
<gene>
    <name evidence="3" type="ORF">HYPSUDRAFT_33024</name>
</gene>
<dbReference type="Gene3D" id="3.30.710.10">
    <property type="entry name" value="Potassium Channel Kv1.1, Chain A"/>
    <property type="match status" value="1"/>
</dbReference>
<keyword evidence="4" id="KW-1185">Reference proteome</keyword>
<accession>A0A0D2MXD1</accession>
<dbReference type="STRING" id="945553.A0A0D2MXD1"/>
<dbReference type="SUPFAM" id="SSF54695">
    <property type="entry name" value="POZ domain"/>
    <property type="match status" value="1"/>
</dbReference>
<organism evidence="3 4">
    <name type="scientific">Hypholoma sublateritium (strain FD-334 SS-4)</name>
    <dbReference type="NCBI Taxonomy" id="945553"/>
    <lineage>
        <taxon>Eukaryota</taxon>
        <taxon>Fungi</taxon>
        <taxon>Dikarya</taxon>
        <taxon>Basidiomycota</taxon>
        <taxon>Agaricomycotina</taxon>
        <taxon>Agaricomycetes</taxon>
        <taxon>Agaricomycetidae</taxon>
        <taxon>Agaricales</taxon>
        <taxon>Agaricineae</taxon>
        <taxon>Strophariaceae</taxon>
        <taxon>Hypholoma</taxon>
    </lineage>
</organism>
<dbReference type="InterPro" id="IPR011333">
    <property type="entry name" value="SKP1/BTB/POZ_sf"/>
</dbReference>
<evidence type="ECO:0000259" key="2">
    <source>
        <dbReference type="PROSITE" id="PS50097"/>
    </source>
</evidence>
<evidence type="ECO:0000256" key="1">
    <source>
        <dbReference type="SAM" id="MobiDB-lite"/>
    </source>
</evidence>
<feature type="domain" description="BTB" evidence="2">
    <location>
        <begin position="63"/>
        <end position="138"/>
    </location>
</feature>
<dbReference type="OrthoDB" id="3193844at2759"/>
<evidence type="ECO:0000313" key="4">
    <source>
        <dbReference type="Proteomes" id="UP000054270"/>
    </source>
</evidence>
<dbReference type="PROSITE" id="PS50097">
    <property type="entry name" value="BTB"/>
    <property type="match status" value="1"/>
</dbReference>